<keyword evidence="2" id="KW-1185">Reference proteome</keyword>
<dbReference type="AlphaFoldDB" id="K0C9L2"/>
<dbReference type="EMBL" id="CP003466">
    <property type="protein sequence ID" value="AFT70214.1"/>
    <property type="molecule type" value="Genomic_DNA"/>
</dbReference>
<dbReference type="HOGENOM" id="CLU_3148671_0_0_6"/>
<gene>
    <name evidence="1" type="ordered locus">B5T_01940</name>
</gene>
<name>K0C9L2_ALCDB</name>
<dbReference type="KEGG" id="adi:B5T_01940"/>
<dbReference type="STRING" id="930169.B5T_01940"/>
<protein>
    <submittedName>
        <fullName evidence="1">Uncharacterized protein</fullName>
    </submittedName>
</protein>
<dbReference type="Proteomes" id="UP000006286">
    <property type="component" value="Chromosome"/>
</dbReference>
<reference evidence="1 2" key="1">
    <citation type="journal article" date="2012" name="J. Bacteriol.">
        <title>Complete genome sequence of Alcanivorax dieselolei type strain B5.</title>
        <authorList>
            <person name="Lai Q."/>
            <person name="Li W."/>
            <person name="Shao Z."/>
        </authorList>
    </citation>
    <scope>NUCLEOTIDE SEQUENCE [LARGE SCALE GENOMIC DNA]</scope>
    <source>
        <strain evidence="2">DSM 16502 / CGMCC 1.3690 / B-5</strain>
    </source>
</reference>
<organism evidence="1 2">
    <name type="scientific">Alcanivorax dieselolei (strain DSM 16502 / CGMCC 1.3690 / MCCC 1A00001 / B-5)</name>
    <name type="common">Alloalcanivorax dieselolei</name>
    <dbReference type="NCBI Taxonomy" id="930169"/>
    <lineage>
        <taxon>Bacteria</taxon>
        <taxon>Pseudomonadati</taxon>
        <taxon>Pseudomonadota</taxon>
        <taxon>Gammaproteobacteria</taxon>
        <taxon>Oceanospirillales</taxon>
        <taxon>Alcanivoracaceae</taxon>
        <taxon>Alloalcanivorax</taxon>
    </lineage>
</organism>
<evidence type="ECO:0000313" key="2">
    <source>
        <dbReference type="Proteomes" id="UP000006286"/>
    </source>
</evidence>
<accession>K0C9L2</accession>
<evidence type="ECO:0000313" key="1">
    <source>
        <dbReference type="EMBL" id="AFT70214.1"/>
    </source>
</evidence>
<sequence length="48" mass="5353">MDGMTSKKIPLLTAVGKGVFCFGLERTYRRVSVFLKYQGVGLRQDGTK</sequence>
<proteinExistence type="predicted"/>